<dbReference type="Proteomes" id="UP000030689">
    <property type="component" value="Unassembled WGS sequence"/>
</dbReference>
<accession>V4M695</accession>
<dbReference type="Pfam" id="PF22486">
    <property type="entry name" value="MATH_2"/>
    <property type="match status" value="1"/>
</dbReference>
<reference evidence="3 4" key="1">
    <citation type="journal article" date="2013" name="Front. Plant Sci.">
        <title>The Reference Genome of the Halophytic Plant Eutrema salsugineum.</title>
        <authorList>
            <person name="Yang R."/>
            <person name="Jarvis D.E."/>
            <person name="Chen H."/>
            <person name="Beilstein M.A."/>
            <person name="Grimwood J."/>
            <person name="Jenkins J."/>
            <person name="Shu S."/>
            <person name="Prochnik S."/>
            <person name="Xin M."/>
            <person name="Ma C."/>
            <person name="Schmutz J."/>
            <person name="Wing R.A."/>
            <person name="Mitchell-Olds T."/>
            <person name="Schumaker K.S."/>
            <person name="Wang X."/>
        </authorList>
    </citation>
    <scope>NUCLEOTIDE SEQUENCE [LARGE SCALE GENOMIC DNA]</scope>
</reference>
<name>V4M695_EUTSA</name>
<dbReference type="InterPro" id="IPR008974">
    <property type="entry name" value="TRAF-like"/>
</dbReference>
<protein>
    <recommendedName>
        <fullName evidence="2">MATH domain-containing protein</fullName>
    </recommendedName>
</protein>
<dbReference type="PANTHER" id="PTHR46162:SF43">
    <property type="entry name" value="TRAF-LIKE FAMILY PROTEIN"/>
    <property type="match status" value="1"/>
</dbReference>
<keyword evidence="4" id="KW-1185">Reference proteome</keyword>
<dbReference type="AlphaFoldDB" id="V4M695"/>
<sequence length="188" mass="21622">MTSHYRNTISIVYLLFCLFMITSSSAPSLIRQFTDDLNTNLKQETGAEPTNLEETHYLRKHQEITSRDYKVSASSAVTGLRHSRPSTYSLKMESFNTLLKSTNAERFDSRPFPVGEHNWTLVVYPNGNKKDSGSGYLSLYVAIDNSTLVDSHQVVYADLRFYIFNKKEKKYFTIQGLLFSIPTKIYDF</sequence>
<feature type="chain" id="PRO_5004721482" description="MATH domain-containing protein" evidence="1">
    <location>
        <begin position="27"/>
        <end position="188"/>
    </location>
</feature>
<dbReference type="EMBL" id="KI517408">
    <property type="protein sequence ID" value="ESQ47843.1"/>
    <property type="molecule type" value="Genomic_DNA"/>
</dbReference>
<dbReference type="CDD" id="cd00121">
    <property type="entry name" value="MATH"/>
    <property type="match status" value="1"/>
</dbReference>
<evidence type="ECO:0000313" key="3">
    <source>
        <dbReference type="EMBL" id="ESQ47843.1"/>
    </source>
</evidence>
<keyword evidence="1" id="KW-0732">Signal</keyword>
<gene>
    <name evidence="3" type="ORF">EUTSA_v10021588mg</name>
</gene>
<evidence type="ECO:0000259" key="2">
    <source>
        <dbReference type="PROSITE" id="PS50144"/>
    </source>
</evidence>
<feature type="signal peptide" evidence="1">
    <location>
        <begin position="1"/>
        <end position="26"/>
    </location>
</feature>
<feature type="domain" description="MATH" evidence="2">
    <location>
        <begin position="85"/>
        <end position="188"/>
    </location>
</feature>
<proteinExistence type="predicted"/>
<dbReference type="STRING" id="72664.V4M695"/>
<evidence type="ECO:0000256" key="1">
    <source>
        <dbReference type="SAM" id="SignalP"/>
    </source>
</evidence>
<dbReference type="PROSITE" id="PS50144">
    <property type="entry name" value="MATH"/>
    <property type="match status" value="1"/>
</dbReference>
<dbReference type="eggNOG" id="KOG1987">
    <property type="taxonomic scope" value="Eukaryota"/>
</dbReference>
<dbReference type="Gramene" id="ESQ47843">
    <property type="protein sequence ID" value="ESQ47843"/>
    <property type="gene ID" value="EUTSA_v10021588mg"/>
</dbReference>
<dbReference type="Gene3D" id="2.60.210.10">
    <property type="entry name" value="Apoptosis, Tumor Necrosis Factor Receptor Associated Protein 2, Chain A"/>
    <property type="match status" value="1"/>
</dbReference>
<dbReference type="OrthoDB" id="969002at2759"/>
<dbReference type="KEGG" id="eus:EUTSA_v10021588mg"/>
<evidence type="ECO:0000313" key="4">
    <source>
        <dbReference type="Proteomes" id="UP000030689"/>
    </source>
</evidence>
<organism evidence="3 4">
    <name type="scientific">Eutrema salsugineum</name>
    <name type="common">Saltwater cress</name>
    <name type="synonym">Sisymbrium salsugineum</name>
    <dbReference type="NCBI Taxonomy" id="72664"/>
    <lineage>
        <taxon>Eukaryota</taxon>
        <taxon>Viridiplantae</taxon>
        <taxon>Streptophyta</taxon>
        <taxon>Embryophyta</taxon>
        <taxon>Tracheophyta</taxon>
        <taxon>Spermatophyta</taxon>
        <taxon>Magnoliopsida</taxon>
        <taxon>eudicotyledons</taxon>
        <taxon>Gunneridae</taxon>
        <taxon>Pentapetalae</taxon>
        <taxon>rosids</taxon>
        <taxon>malvids</taxon>
        <taxon>Brassicales</taxon>
        <taxon>Brassicaceae</taxon>
        <taxon>Eutremeae</taxon>
        <taxon>Eutrema</taxon>
    </lineage>
</organism>
<dbReference type="SUPFAM" id="SSF49599">
    <property type="entry name" value="TRAF domain-like"/>
    <property type="match status" value="1"/>
</dbReference>
<dbReference type="PANTHER" id="PTHR46162">
    <property type="entry name" value="TRAF-LIKE FAMILY PROTEIN"/>
    <property type="match status" value="1"/>
</dbReference>
<dbReference type="InterPro" id="IPR002083">
    <property type="entry name" value="MATH/TRAF_dom"/>
</dbReference>